<protein>
    <recommendedName>
        <fullName evidence="4">protein-tyrosine-phosphatase</fullName>
        <ecNumber evidence="4">3.1.3.48</ecNumber>
    </recommendedName>
</protein>
<evidence type="ECO:0000256" key="6">
    <source>
        <dbReference type="ARBA" id="ARBA00022801"/>
    </source>
</evidence>
<dbReference type="InterPro" id="IPR016130">
    <property type="entry name" value="Tyr_Pase_AS"/>
</dbReference>
<keyword evidence="8" id="KW-0965">Cell junction</keyword>
<evidence type="ECO:0000256" key="7">
    <source>
        <dbReference type="ARBA" id="ARBA00022912"/>
    </source>
</evidence>
<dbReference type="CDD" id="cd13188">
    <property type="entry name" value="FERM_C_PTPN14_PTPN21"/>
    <property type="match status" value="1"/>
</dbReference>
<name>A0ABM1M8T7_NICVS</name>
<dbReference type="EC" id="3.1.3.48" evidence="4"/>
<dbReference type="Gene3D" id="3.10.20.90">
    <property type="entry name" value="Phosphatidylinositol 3-kinase Catalytic Subunit, Chain A, domain 1"/>
    <property type="match status" value="1"/>
</dbReference>
<dbReference type="PROSITE" id="PS00383">
    <property type="entry name" value="TYR_PHOSPHATASE_1"/>
    <property type="match status" value="1"/>
</dbReference>
<dbReference type="InterPro" id="IPR018980">
    <property type="entry name" value="FERM_PH-like_C"/>
</dbReference>
<dbReference type="InterPro" id="IPR011993">
    <property type="entry name" value="PH-like_dom_sf"/>
</dbReference>
<dbReference type="InterPro" id="IPR000299">
    <property type="entry name" value="FERM_domain"/>
</dbReference>
<evidence type="ECO:0000256" key="2">
    <source>
        <dbReference type="ARBA" id="ARBA00004282"/>
    </source>
</evidence>
<dbReference type="InterPro" id="IPR003595">
    <property type="entry name" value="Tyr_Pase_cat"/>
</dbReference>
<evidence type="ECO:0000256" key="8">
    <source>
        <dbReference type="ARBA" id="ARBA00022949"/>
    </source>
</evidence>
<feature type="domain" description="FERM" evidence="13">
    <location>
        <begin position="21"/>
        <end position="308"/>
    </location>
</feature>
<dbReference type="InterPro" id="IPR041782">
    <property type="entry name" value="PTPN14/21_FERM_C"/>
</dbReference>
<organism evidence="14 15">
    <name type="scientific">Nicrophorus vespilloides</name>
    <name type="common">Boreal carrion beetle</name>
    <dbReference type="NCBI Taxonomy" id="110193"/>
    <lineage>
        <taxon>Eukaryota</taxon>
        <taxon>Metazoa</taxon>
        <taxon>Ecdysozoa</taxon>
        <taxon>Arthropoda</taxon>
        <taxon>Hexapoda</taxon>
        <taxon>Insecta</taxon>
        <taxon>Pterygota</taxon>
        <taxon>Neoptera</taxon>
        <taxon>Endopterygota</taxon>
        <taxon>Coleoptera</taxon>
        <taxon>Polyphaga</taxon>
        <taxon>Staphyliniformia</taxon>
        <taxon>Silphidae</taxon>
        <taxon>Nicrophorinae</taxon>
        <taxon>Nicrophorus</taxon>
    </lineage>
</organism>
<dbReference type="InterPro" id="IPR000242">
    <property type="entry name" value="PTP_cat"/>
</dbReference>
<evidence type="ECO:0000256" key="9">
    <source>
        <dbReference type="ARBA" id="ARBA00023212"/>
    </source>
</evidence>
<feature type="compositionally biased region" description="Polar residues" evidence="10">
    <location>
        <begin position="757"/>
        <end position="767"/>
    </location>
</feature>
<evidence type="ECO:0000256" key="1">
    <source>
        <dbReference type="ARBA" id="ARBA00004245"/>
    </source>
</evidence>
<dbReference type="InterPro" id="IPR029021">
    <property type="entry name" value="Prot-tyrosine_phosphatase-like"/>
</dbReference>
<dbReference type="RefSeq" id="XP_017770987.1">
    <property type="nucleotide sequence ID" value="XM_017915498.1"/>
</dbReference>
<dbReference type="Gene3D" id="2.30.29.30">
    <property type="entry name" value="Pleckstrin-homology domain (PH domain)/Phosphotyrosine-binding domain (PTB)"/>
    <property type="match status" value="1"/>
</dbReference>
<dbReference type="SUPFAM" id="SSF50729">
    <property type="entry name" value="PH domain-like"/>
    <property type="match status" value="1"/>
</dbReference>
<dbReference type="SMART" id="SM01196">
    <property type="entry name" value="FERM_C"/>
    <property type="match status" value="1"/>
</dbReference>
<evidence type="ECO:0000256" key="10">
    <source>
        <dbReference type="SAM" id="MobiDB-lite"/>
    </source>
</evidence>
<evidence type="ECO:0000313" key="14">
    <source>
        <dbReference type="Proteomes" id="UP000695000"/>
    </source>
</evidence>
<accession>A0ABM1M8T7</accession>
<reference evidence="15" key="1">
    <citation type="submission" date="2025-08" db="UniProtKB">
        <authorList>
            <consortium name="RefSeq"/>
        </authorList>
    </citation>
    <scope>IDENTIFICATION</scope>
    <source>
        <tissue evidence="15">Whole Larva</tissue>
    </source>
</reference>
<keyword evidence="6" id="KW-0378">Hydrolase</keyword>
<keyword evidence="5" id="KW-0963">Cytoplasm</keyword>
<dbReference type="PANTHER" id="PTHR45706:SF1">
    <property type="entry name" value="PEZ, ISOFORM A"/>
    <property type="match status" value="1"/>
</dbReference>
<evidence type="ECO:0000259" key="13">
    <source>
        <dbReference type="PROSITE" id="PS50057"/>
    </source>
</evidence>
<dbReference type="Gene3D" id="3.90.190.10">
    <property type="entry name" value="Protein tyrosine phosphatase superfamily"/>
    <property type="match status" value="1"/>
</dbReference>
<dbReference type="Pfam" id="PF00373">
    <property type="entry name" value="FERM_M"/>
    <property type="match status" value="1"/>
</dbReference>
<evidence type="ECO:0000259" key="12">
    <source>
        <dbReference type="PROSITE" id="PS50056"/>
    </source>
</evidence>
<feature type="compositionally biased region" description="Basic and acidic residues" evidence="10">
    <location>
        <begin position="782"/>
        <end position="804"/>
    </location>
</feature>
<dbReference type="Pfam" id="PF09380">
    <property type="entry name" value="FERM_C"/>
    <property type="match status" value="1"/>
</dbReference>
<dbReference type="InterPro" id="IPR019748">
    <property type="entry name" value="FERM_central"/>
</dbReference>
<feature type="domain" description="Tyrosine-protein phosphatase" evidence="11">
    <location>
        <begin position="844"/>
        <end position="1109"/>
    </location>
</feature>
<keyword evidence="14" id="KW-1185">Reference proteome</keyword>
<dbReference type="PANTHER" id="PTHR45706">
    <property type="entry name" value="TYROSINE-PROTEIN PHOSPHATASE"/>
    <property type="match status" value="1"/>
</dbReference>
<feature type="region of interest" description="Disordered" evidence="10">
    <location>
        <begin position="688"/>
        <end position="725"/>
    </location>
</feature>
<proteinExistence type="inferred from homology"/>
<comment type="similarity">
    <text evidence="3">Belongs to the protein-tyrosine phosphatase family. Non-receptor class subfamily.</text>
</comment>
<dbReference type="PRINTS" id="PR00935">
    <property type="entry name" value="BAND41"/>
</dbReference>
<dbReference type="PROSITE" id="PS50056">
    <property type="entry name" value="TYR_PHOSPHATASE_2"/>
    <property type="match status" value="1"/>
</dbReference>
<dbReference type="SUPFAM" id="SSF47031">
    <property type="entry name" value="Second domain of FERM"/>
    <property type="match status" value="1"/>
</dbReference>
<feature type="region of interest" description="Disordered" evidence="10">
    <location>
        <begin position="757"/>
        <end position="820"/>
    </location>
</feature>
<evidence type="ECO:0000256" key="5">
    <source>
        <dbReference type="ARBA" id="ARBA00022490"/>
    </source>
</evidence>
<feature type="domain" description="Tyrosine specific protein phosphatases" evidence="12">
    <location>
        <begin position="1019"/>
        <end position="1100"/>
    </location>
</feature>
<gene>
    <name evidence="15" type="primary">LOC108558550</name>
</gene>
<dbReference type="PRINTS" id="PR00700">
    <property type="entry name" value="PRTYPHPHTASE"/>
</dbReference>
<dbReference type="CDD" id="cd14473">
    <property type="entry name" value="FERM_B-lobe"/>
    <property type="match status" value="1"/>
</dbReference>
<dbReference type="SMART" id="SM00295">
    <property type="entry name" value="B41"/>
    <property type="match status" value="1"/>
</dbReference>
<dbReference type="Gene3D" id="1.20.80.10">
    <property type="match status" value="1"/>
</dbReference>
<dbReference type="SUPFAM" id="SSF52799">
    <property type="entry name" value="(Phosphotyrosine protein) phosphatases II"/>
    <property type="match status" value="1"/>
</dbReference>
<dbReference type="Pfam" id="PF09379">
    <property type="entry name" value="FERM_N"/>
    <property type="match status" value="1"/>
</dbReference>
<dbReference type="InterPro" id="IPR019749">
    <property type="entry name" value="Band_41_domain"/>
</dbReference>
<dbReference type="SUPFAM" id="SSF54236">
    <property type="entry name" value="Ubiquitin-like"/>
    <property type="match status" value="1"/>
</dbReference>
<feature type="compositionally biased region" description="Polar residues" evidence="10">
    <location>
        <begin position="692"/>
        <end position="704"/>
    </location>
</feature>
<dbReference type="PROSITE" id="PS50057">
    <property type="entry name" value="FERM_3"/>
    <property type="match status" value="1"/>
</dbReference>
<dbReference type="SMART" id="SM00194">
    <property type="entry name" value="PTPc"/>
    <property type="match status" value="1"/>
</dbReference>
<keyword evidence="7" id="KW-0904">Protein phosphatase</keyword>
<dbReference type="Pfam" id="PF00102">
    <property type="entry name" value="Y_phosphatase"/>
    <property type="match status" value="1"/>
</dbReference>
<dbReference type="CDD" id="cd17099">
    <property type="entry name" value="FERM_F1_PTPN14_like"/>
    <property type="match status" value="1"/>
</dbReference>
<sequence length="1116" mass="127024">MPFKLKLKKSRHYSVVSKSLFVISVELLDGTNIECTLSSESTGKDCLDVVCQKLSLNQPIFFGLQYMSKVRENLCWLELDRPIKRQLDKYARTLCVYLRVKYYVISGVRLFNDEVTRNHYFLQLKMDVIEGRISCTEAQAVELASYCMQAEFGNFDAERHTAHYLKDFQLFPKCITDPRFLESLTDAASSQHAGLHNMPQGTAEEYYICACQRLDGYGQETYAVTNKAGDEALVSVSLTGVVVVFTNGKEGKTYSWANISNVINHKRDFTIESLAGMDKAEFSFPDVESARNAWRFCVLQHMFFRQYESNVESSEKAMPNFQAVENKMRQMDSYEDITGLDHQSSMHLTQRAQSTSCLDLNTPTDIDKLRSLLPSYRPAPDYETAVQQKYRNSAGAIQSQQPLRNTHLLYSSQPEIHQTEGYANLRYPDVTHNNIEQKMFSTNYTQSQILSSGENRNLQNLAEKMQFLQLAKPPPPYPSNRMSSNSTPDLAGMSQLAKPQATFIHSNVSGSSPDLVSSGNFLNQHYIKYGPMYTNQVHRSQSYLPPQHGTYENLASIFNNNMVSGRPQALIVEDPNITKHIKKVYDEHGNIIYCMPANMKQILEDNQISSTGFVVTRNQIHSPDLNNSTEPIYENIPLPWQNEGQMRARTQSIQSAPEVSQVINHAVVNAIMQNKESLYANVVDNNHKTSSKTDLNGSAQSTEQPEIKFEQSSPQQPDSPNQMSRTSTFIINKNSSSLNSSTSSHAFNDSGNISNETFATDASSTSGGKKKRRWAILLGRTKSNEKIKSATLGREKEKNKDKKNQGNNRHRWSTGLPRYNPLPPSISKEAMCQLLENKLADSQLFFEFDKIPKKKQNSEFTTASMPENSALNRFKDVLPYEDNRLRLTPSRENKYGYINASHITATVGSKQRFYIAAQGPTRQTLPHFWQCVWEAEVYLVVQLTDPTEDPNYLPDARERSIDVGQDFQVLWEFSQKTGHCITSKVRLCHVSSRRYRTIWHLHYTDWGEQGCPHSVAHFLGFLEELQSVQQHLMVEIPPGHNKNPPVFVHCTAGVGRTGLTVLCDLLLYTVDHNQEVDIPRVVGLLRHQRPFMVQTIAQYRFVYSLLIHYLKQTRLI</sequence>
<evidence type="ECO:0000256" key="3">
    <source>
        <dbReference type="ARBA" id="ARBA00009649"/>
    </source>
</evidence>
<dbReference type="InterPro" id="IPR035963">
    <property type="entry name" value="FERM_2"/>
</dbReference>
<feature type="compositionally biased region" description="Low complexity" evidence="10">
    <location>
        <begin position="711"/>
        <end position="720"/>
    </location>
</feature>
<evidence type="ECO:0000259" key="11">
    <source>
        <dbReference type="PROSITE" id="PS50055"/>
    </source>
</evidence>
<comment type="subcellular location">
    <subcellularLocation>
        <location evidence="2">Cell junction</location>
    </subcellularLocation>
    <subcellularLocation>
        <location evidence="1">Cytoplasm</location>
        <location evidence="1">Cytoskeleton</location>
    </subcellularLocation>
</comment>
<dbReference type="SMART" id="SM00404">
    <property type="entry name" value="PTPc_motif"/>
    <property type="match status" value="1"/>
</dbReference>
<dbReference type="GeneID" id="108558550"/>
<evidence type="ECO:0000256" key="4">
    <source>
        <dbReference type="ARBA" id="ARBA00013064"/>
    </source>
</evidence>
<evidence type="ECO:0000313" key="15">
    <source>
        <dbReference type="RefSeq" id="XP_017770987.1"/>
    </source>
</evidence>
<dbReference type="InterPro" id="IPR018979">
    <property type="entry name" value="FERM_N"/>
</dbReference>
<dbReference type="Proteomes" id="UP000695000">
    <property type="component" value="Unplaced"/>
</dbReference>
<keyword evidence="9" id="KW-0206">Cytoskeleton</keyword>
<dbReference type="InterPro" id="IPR000387">
    <property type="entry name" value="Tyr_Pase_dom"/>
</dbReference>
<dbReference type="PROSITE" id="PS50055">
    <property type="entry name" value="TYR_PHOSPHATASE_PTP"/>
    <property type="match status" value="1"/>
</dbReference>
<dbReference type="InterPro" id="IPR014352">
    <property type="entry name" value="FERM/acyl-CoA-bd_prot_sf"/>
</dbReference>
<dbReference type="InterPro" id="IPR029071">
    <property type="entry name" value="Ubiquitin-like_domsf"/>
</dbReference>